<feature type="region of interest" description="Disordered" evidence="1">
    <location>
        <begin position="184"/>
        <end position="205"/>
    </location>
</feature>
<comment type="caution">
    <text evidence="2">The sequence shown here is derived from an EMBL/GenBank/DDBJ whole genome shotgun (WGS) entry which is preliminary data.</text>
</comment>
<keyword evidence="3" id="KW-1185">Reference proteome</keyword>
<gene>
    <name evidence="2" type="ORF">QBC47DRAFT_391823</name>
</gene>
<dbReference type="EMBL" id="MU839842">
    <property type="protein sequence ID" value="KAK1751443.1"/>
    <property type="molecule type" value="Genomic_DNA"/>
</dbReference>
<dbReference type="AlphaFoldDB" id="A0AAJ0B6R7"/>
<evidence type="ECO:0000256" key="1">
    <source>
        <dbReference type="SAM" id="MobiDB-lite"/>
    </source>
</evidence>
<evidence type="ECO:0000313" key="3">
    <source>
        <dbReference type="Proteomes" id="UP001239445"/>
    </source>
</evidence>
<evidence type="ECO:0000313" key="2">
    <source>
        <dbReference type="EMBL" id="KAK1751443.1"/>
    </source>
</evidence>
<accession>A0AAJ0B6R7</accession>
<sequence length="205" mass="22345">MDANPSSTRNTIHLGLIHLSIPRQLLRIQSPFLVEDGIFRVRQSYPGGHRGFPRAKTSYLILSRYSPESTLAGNTSYQPPLKHRPRSVCWPVTTWPRPPLTMASQAGRGSYFACVYSPQTGQYFDITFSSSTRRVAGSESPGYLFDAGAGYPSRSISTAATHCSALHTISFGRARSGESGLTLLGEGRRIGRPPVGLGTGDDFPR</sequence>
<dbReference type="Proteomes" id="UP001239445">
    <property type="component" value="Unassembled WGS sequence"/>
</dbReference>
<protein>
    <submittedName>
        <fullName evidence="2">Uncharacterized protein</fullName>
    </submittedName>
</protein>
<proteinExistence type="predicted"/>
<name>A0AAJ0B6R7_9PEZI</name>
<organism evidence="2 3">
    <name type="scientific">Echria macrotheca</name>
    <dbReference type="NCBI Taxonomy" id="438768"/>
    <lineage>
        <taxon>Eukaryota</taxon>
        <taxon>Fungi</taxon>
        <taxon>Dikarya</taxon>
        <taxon>Ascomycota</taxon>
        <taxon>Pezizomycotina</taxon>
        <taxon>Sordariomycetes</taxon>
        <taxon>Sordariomycetidae</taxon>
        <taxon>Sordariales</taxon>
        <taxon>Schizotheciaceae</taxon>
        <taxon>Echria</taxon>
    </lineage>
</organism>
<reference evidence="2" key="1">
    <citation type="submission" date="2023-06" db="EMBL/GenBank/DDBJ databases">
        <title>Genome-scale phylogeny and comparative genomics of the fungal order Sordariales.</title>
        <authorList>
            <consortium name="Lawrence Berkeley National Laboratory"/>
            <person name="Hensen N."/>
            <person name="Bonometti L."/>
            <person name="Westerberg I."/>
            <person name="Brannstrom I.O."/>
            <person name="Guillou S."/>
            <person name="Cros-Aarteil S."/>
            <person name="Calhoun S."/>
            <person name="Haridas S."/>
            <person name="Kuo A."/>
            <person name="Mondo S."/>
            <person name="Pangilinan J."/>
            <person name="Riley R."/>
            <person name="Labutti K."/>
            <person name="Andreopoulos B."/>
            <person name="Lipzen A."/>
            <person name="Chen C."/>
            <person name="Yanf M."/>
            <person name="Daum C."/>
            <person name="Ng V."/>
            <person name="Clum A."/>
            <person name="Steindorff A."/>
            <person name="Ohm R."/>
            <person name="Martin F."/>
            <person name="Silar P."/>
            <person name="Natvig D."/>
            <person name="Lalanne C."/>
            <person name="Gautier V."/>
            <person name="Ament-Velasquez S.L."/>
            <person name="Kruys A."/>
            <person name="Hutchinson M.I."/>
            <person name="Powell A.J."/>
            <person name="Barry K."/>
            <person name="Miller A.N."/>
            <person name="Grigoriev I.V."/>
            <person name="Debuchy R."/>
            <person name="Gladieux P."/>
            <person name="Thoren M.H."/>
            <person name="Johannesson H."/>
        </authorList>
    </citation>
    <scope>NUCLEOTIDE SEQUENCE</scope>
    <source>
        <strain evidence="2">PSN4</strain>
    </source>
</reference>